<feature type="domain" description="VPS8-like TPR-like repeats" evidence="4">
    <location>
        <begin position="1360"/>
        <end position="1500"/>
    </location>
</feature>
<dbReference type="EMBL" id="OZ037947">
    <property type="protein sequence ID" value="CAL1707276.1"/>
    <property type="molecule type" value="Genomic_DNA"/>
</dbReference>
<feature type="compositionally biased region" description="Basic and acidic residues" evidence="2">
    <location>
        <begin position="31"/>
        <end position="44"/>
    </location>
</feature>
<dbReference type="SUPFAM" id="SSF50978">
    <property type="entry name" value="WD40 repeat-like"/>
    <property type="match status" value="1"/>
</dbReference>
<evidence type="ECO:0000256" key="1">
    <source>
        <dbReference type="ARBA" id="ARBA00009422"/>
    </source>
</evidence>
<feature type="compositionally biased region" description="Acidic residues" evidence="2">
    <location>
        <begin position="56"/>
        <end position="65"/>
    </location>
</feature>
<evidence type="ECO:0000256" key="2">
    <source>
        <dbReference type="SAM" id="MobiDB-lite"/>
    </source>
</evidence>
<feature type="compositionally biased region" description="Polar residues" evidence="2">
    <location>
        <begin position="1"/>
        <end position="15"/>
    </location>
</feature>
<evidence type="ECO:0000313" key="6">
    <source>
        <dbReference type="Proteomes" id="UP001497453"/>
    </source>
</evidence>
<name>A0ABP1DHG4_9APHY</name>
<feature type="region of interest" description="Disordered" evidence="2">
    <location>
        <begin position="113"/>
        <end position="145"/>
    </location>
</feature>
<dbReference type="Pfam" id="PF25066">
    <property type="entry name" value="TPR_VPS8_2"/>
    <property type="match status" value="1"/>
</dbReference>
<dbReference type="PANTHER" id="PTHR12616:SF8">
    <property type="entry name" value="VACUOLAR PROTEIN SORTING-ASSOCIATED PROTEIN 8 HOMOLOG"/>
    <property type="match status" value="1"/>
</dbReference>
<dbReference type="Pfam" id="PF12816">
    <property type="entry name" value="TPR_Vps8"/>
    <property type="match status" value="1"/>
</dbReference>
<feature type="domain" description="Vacuolar protein sorting-associated protein 8 central" evidence="3">
    <location>
        <begin position="792"/>
        <end position="1004"/>
    </location>
</feature>
<keyword evidence="6" id="KW-1185">Reference proteome</keyword>
<dbReference type="InterPro" id="IPR045111">
    <property type="entry name" value="Vps41/Vps8"/>
</dbReference>
<dbReference type="Pfam" id="PF23410">
    <property type="entry name" value="Beta-prop_VPS8"/>
    <property type="match status" value="1"/>
</dbReference>
<dbReference type="InterPro" id="IPR015943">
    <property type="entry name" value="WD40/YVTN_repeat-like_dom_sf"/>
</dbReference>
<dbReference type="Gene3D" id="2.130.10.10">
    <property type="entry name" value="YVTN repeat-like/Quinoprotein amine dehydrogenase"/>
    <property type="match status" value="1"/>
</dbReference>
<evidence type="ECO:0000259" key="4">
    <source>
        <dbReference type="Pfam" id="PF25066"/>
    </source>
</evidence>
<dbReference type="Proteomes" id="UP001497453">
    <property type="component" value="Chromosome 4"/>
</dbReference>
<accession>A0ABP1DHG4</accession>
<dbReference type="PANTHER" id="PTHR12616">
    <property type="entry name" value="VACUOLAR PROTEIN SORTING VPS41"/>
    <property type="match status" value="1"/>
</dbReference>
<organism evidence="5 6">
    <name type="scientific">Somion occarium</name>
    <dbReference type="NCBI Taxonomy" id="3059160"/>
    <lineage>
        <taxon>Eukaryota</taxon>
        <taxon>Fungi</taxon>
        <taxon>Dikarya</taxon>
        <taxon>Basidiomycota</taxon>
        <taxon>Agaricomycotina</taxon>
        <taxon>Agaricomycetes</taxon>
        <taxon>Polyporales</taxon>
        <taxon>Cerrenaceae</taxon>
        <taxon>Somion</taxon>
    </lineage>
</organism>
<feature type="compositionally biased region" description="Polar residues" evidence="2">
    <location>
        <begin position="129"/>
        <end position="145"/>
    </location>
</feature>
<evidence type="ECO:0000259" key="3">
    <source>
        <dbReference type="Pfam" id="PF12816"/>
    </source>
</evidence>
<evidence type="ECO:0008006" key="7">
    <source>
        <dbReference type="Google" id="ProtNLM"/>
    </source>
</evidence>
<feature type="compositionally biased region" description="Acidic residues" evidence="2">
    <location>
        <begin position="21"/>
        <end position="30"/>
    </location>
</feature>
<comment type="similarity">
    <text evidence="1">Belongs to the VPS8 family.</text>
</comment>
<evidence type="ECO:0000313" key="5">
    <source>
        <dbReference type="EMBL" id="CAL1707276.1"/>
    </source>
</evidence>
<dbReference type="InterPro" id="IPR036322">
    <property type="entry name" value="WD40_repeat_dom_sf"/>
</dbReference>
<proteinExistence type="inferred from homology"/>
<reference evidence="6" key="1">
    <citation type="submission" date="2024-04" db="EMBL/GenBank/DDBJ databases">
        <authorList>
            <person name="Shaw F."/>
            <person name="Minotto A."/>
        </authorList>
    </citation>
    <scope>NUCLEOTIDE SEQUENCE [LARGE SCALE GENOMIC DNA]</scope>
</reference>
<dbReference type="InterPro" id="IPR025941">
    <property type="entry name" value="Vps8_central_dom"/>
</dbReference>
<feature type="region of interest" description="Disordered" evidence="2">
    <location>
        <begin position="1"/>
        <end position="74"/>
    </location>
</feature>
<sequence>MNGGQRAQTAPFNGPSSPPDFSDDGVEDDSHEDHGGDYSTRFDELMSDAENGTDEHNDDEDEEEAFFYNGVDADHVEGGYKEQLRDVLGPEHEDDELEEVEVERSLVHDVEENEKFAASLDDEARRTGSRSASPESHFASSPPTITVSHAPYALLPMERPFIHPAISRLRSVTPQASRTPSIGSFNTLISLRDLPSVSQSHFSALSRSSSTANIHESAATAGTSHDQQHHDVFRWTRLKAVEDFIYGRQPSKAAAILGTPSLGSPTVLTSNGLVCIGTDLGRILVFDFKQNLRCVCGDDPRVGPVTALALSFDHTYIATGHATGHIQLFELSRPKTSARFVAPTSLAAVAAGTQEGHLLGSRINSIGFVAGRHTAIVSADETGLAFYHSLGKVLFVEASDVLRILGKYPDEDPHELLGHAMPFRKRRMRKANTILSMSPLPLGTSPHPTDAYNLIALLTPVKLVIVGLKPSPKTWYRRHREADDEPRSSSRYKGSLAWFPSVIPGAPIDSHAAKKQNGSTPPALTSPMLVYSWGNTVNLIRVSETKVRQKSRNARTGKVVDVEVGRITFEEVGRWTTETDVLVIQWLNVNQVIILTSPTLEVYDIRGFRLVERVSFDTWSLVSPILSHTTNGSVSYADAITEVSHSLRVYKGKIFILGQHELKVGTLLTWADRILAFVERGDFLSAIDLTRSYYVGEAPGNRNGLPEDQEEYRTMVGTKLHELMVASARYAFSEERLYDATHVTPDGRGVDRTALFEGLVVSCSRACITLDDFDLLFEELYQHYEDNGIAGMFLLQLEPFVLDGQIRHVPPRITQRLVALHSEDNRPDLVERVIWHIDPDCLDINQAITLCQHYNLYDALIYVYTAALKDYVLPVVELFGLIRKVRRYRRARSEASPTSRMFVDVETVESDTVNAYKIFPYLADVLTGLSYPSEEPLAEEDAIRAKDDVYKFLFFGRSNVWPLEGGKLILTSDEENGEEPTYPYTRLLLRFDAESFLHTLDLAFEDSYLNDESKGVNRLVIVKVLFEILSTPGLSPSEATFLNIFIARNVPKYPQFIRDYMAPTELQSILIGLADSSDESTREDRQLAAEYLLSTYTPHDGDHLLRLFEQAGFYRILRTWHRQERQWVPLLETYVQDPDLPPAELFPSVDNVIQVASRSNKGTLPSELLVAIQDSISALLRVSMPRTAFLVDRRVPNLHDRVMEMLASGPARDRFLYLRSLLGSPQKLEEEFGDIPHRDGPSSHVPPQHLQEYVSLLCEFDRPAVIHELKYLPPDRLDWDRVQQTCEAHEAYDAVIWSLNHRNDPSAALSKAETYLQRISSEFARRFSTQEEEEDDIEQVLSSLQMVGTSAGSVCLERSQAMFQSQEQAEDLWFKVLHSQIQSLHVISIACPTATSNAPEPVQAAPQEKRVLEVLRSLVQNTFNSLLSINSSKVVSFPRLFKRLVDSATKGPASQGAVYNEFRVILSGMLDSYRSDGDMLVITKHMIDYDVFVAIESLAIERSRGWAPSRSVCNGCGERLPGEKRSAATMPVGEGSCSRPSQMIVSRTGAIYHDRCSPPDFHVPSSARVH</sequence>
<gene>
    <name evidence="5" type="ORF">GFSPODELE1_LOCUS6288</name>
</gene>
<dbReference type="InterPro" id="IPR059070">
    <property type="entry name" value="TPR_VPS8_2"/>
</dbReference>
<protein>
    <recommendedName>
        <fullName evidence="7">Vacuolar protein sorting-associated protein 8 central domain-containing protein</fullName>
    </recommendedName>
</protein>